<dbReference type="Pfam" id="PF00024">
    <property type="entry name" value="PAN_1"/>
    <property type="match status" value="1"/>
</dbReference>
<dbReference type="InterPro" id="IPR026284">
    <property type="entry name" value="A2MG_proteobact"/>
</dbReference>
<dbReference type="Gene3D" id="1.50.10.20">
    <property type="match status" value="1"/>
</dbReference>
<dbReference type="Pfam" id="PF00207">
    <property type="entry name" value="A2M"/>
    <property type="match status" value="1"/>
</dbReference>
<dbReference type="InterPro" id="IPR011626">
    <property type="entry name" value="Alpha-macroglobulin_TED"/>
</dbReference>
<dbReference type="InterPro" id="IPR001599">
    <property type="entry name" value="Macroglobln_a2"/>
</dbReference>
<dbReference type="SMART" id="SM01359">
    <property type="entry name" value="A2M_N_2"/>
    <property type="match status" value="1"/>
</dbReference>
<dbReference type="RefSeq" id="WP_009450709.1">
    <property type="nucleotide sequence ID" value="NZ_AMSI01000008.1"/>
</dbReference>
<dbReference type="SUPFAM" id="SSF48239">
    <property type="entry name" value="Terpenoid cyclases/Protein prenyltransferases"/>
    <property type="match status" value="1"/>
</dbReference>
<dbReference type="InterPro" id="IPR047565">
    <property type="entry name" value="Alpha-macroglob_thiol-ester_cl"/>
</dbReference>
<evidence type="ECO:0000259" key="6">
    <source>
        <dbReference type="PROSITE" id="PS50948"/>
    </source>
</evidence>
<evidence type="ECO:0000313" key="7">
    <source>
        <dbReference type="EMBL" id="EKF41926.1"/>
    </source>
</evidence>
<dbReference type="Pfam" id="PF17972">
    <property type="entry name" value="bMG5"/>
    <property type="match status" value="1"/>
</dbReference>
<accession>K2P3G0</accession>
<dbReference type="eggNOG" id="COG2373">
    <property type="taxonomic scope" value="Bacteria"/>
</dbReference>
<dbReference type="Pfam" id="PF17962">
    <property type="entry name" value="bMG6"/>
    <property type="match status" value="1"/>
</dbReference>
<dbReference type="InterPro" id="IPR041246">
    <property type="entry name" value="Bact_MG10"/>
</dbReference>
<evidence type="ECO:0000256" key="2">
    <source>
        <dbReference type="ARBA" id="ARBA00022729"/>
    </source>
</evidence>
<keyword evidence="4" id="KW-1015">Disulfide bond</keyword>
<evidence type="ECO:0000256" key="3">
    <source>
        <dbReference type="ARBA" id="ARBA00022737"/>
    </source>
</evidence>
<dbReference type="SUPFAM" id="SSF57414">
    <property type="entry name" value="Hairpin loop containing domain-like"/>
    <property type="match status" value="1"/>
</dbReference>
<proteinExistence type="inferred from homology"/>
<evidence type="ECO:0000256" key="1">
    <source>
        <dbReference type="ARBA" id="ARBA00010556"/>
    </source>
</evidence>
<reference evidence="7 8" key="1">
    <citation type="journal article" date="2012" name="J. Bacteriol.">
        <title>Genome Sequence of Nitratireductor indicus Type Strain C115.</title>
        <authorList>
            <person name="Lai Q."/>
            <person name="Li G."/>
            <person name="Yu Z."/>
            <person name="Shao Z."/>
        </authorList>
    </citation>
    <scope>NUCLEOTIDE SEQUENCE [LARGE SCALE GENOMIC DNA]</scope>
    <source>
        <strain evidence="7 8">C115</strain>
    </source>
</reference>
<dbReference type="InterPro" id="IPR003609">
    <property type="entry name" value="Pan_app"/>
</dbReference>
<dbReference type="InterPro" id="IPR041203">
    <property type="entry name" value="Bact_A2M_MG5"/>
</dbReference>
<dbReference type="CDD" id="cd02891">
    <property type="entry name" value="A2M_like"/>
    <property type="match status" value="1"/>
</dbReference>
<sequence>MRTARQISLFLFAFFALVVSAGAQDARRIVTTQNGDYFGFDLRTEQNVSLEQCKNVCLGDAQCRAFTYNTRAEWCFLKSDFNRLNTFDGAVAGKVVVNGAAADIGAPPPLRFVADYVIQEAQQFKADTLKGASAGEEGFVSLVSSAGERLASGDPHSAMRAYRAAIAIEPQDAQLWSGLARAAIAADPIPNVTSYALQRTGTGAAITAYTLSRSTDDRAEALAALAAALEKRNMFRPAISAYEASLALRGVPEVPALYADLKSRKGFRILDHTVDSDSASPRICVQFSEDLVKSGVDYAQYMTVENERNVAIDRSERELCVSGLKHGGQYRVVVRQGLPSAIGEVIAQPSALEIYIRDRAPSLRFTGDNFVLPSTARQGIPFVSVNTKSAKLALYRVGDRALTRLLTEEKFLRQLNEYEADEVIGSMGEPVWKGEVEIASELNKDVVTSIPVDEALPKREPGIYMLSAVPDGDTSKSWDAQATQWFLVSDIGLSTFTGDDGLTVFARMLSSAAPAKGVKLQLLARNNEVLGEAETDADGRAVFAPGLSRATAGLAPAAILAESGEQDFVFLDMTRAGFDLSDRGVTGRASPGPLDAFAWTERGIYRAGETVHAAVLLRNPASEAVDDLPLTFIFYRPDGVESGRMVSKGAELGGHAIDLALPTTAMRGTWRMAVHSDPKQPAIAEKMFLVEDFVPDRTEFDLTAADEEVPVGGETQVTVDGRYLYGAPAAGLGLEGELSVFATREWEAFPGYVFGLEDEEDVEASRTPLAGLPDTDIEGKAVFPVGIDAAPSTTQLLAAELTVRMREAGGRAVERSLDIGIAAQTDMIGVRPEFSGGQVPEGGTANFRVIAVDPDGERIVMPGVKWSLLRVERRYQWYRNDGSWNYEPITSTSLVREGTVDAAEGSEPQIGVSVDWGRYRLEVESPDPDGPVTSVEFSSGWYVAAGSTETPDGLEVALDKESYAVGDTAELKISPRFAGEVLVTVGTESLIETFTAHVPEGGATVDIPVTEAMGAGTYVTATLFRPGEAAENRLPMRSIGLRWLKVDPAARNLAVELGVEDKVRPNETLVIPVSVAGAAGEEAYVTVAAVDVGILNLTRYQAPDPAGWYFGQRMLGIEMRDIYGRLIDGSLGATGRLRTGGDGGGMTPSGSPPTEKLIAFFSGVVRLDAEGKADVAFDIPQFNGTARIMAVAWSKKGVGSASKDVIIRDPVVLTMSQPRFMAPGDETRVLLEVANTDGPAGDYTLTVSSEGELSADLRSVPATLTLAAGGKANLAIPVSAKNAGAGAVSVALTHADGLTVDKSVSLPVRPGVMPVAERRTVSLAPNGGSIRVDRELLADSFIDGASVTLNVSRNDGFDIPALLMSLDRYPYGCAEQTTSRALPLLYVSELSKAAGMDEDPEIKGRIEDAIKRVLSYQSASGSFGLWGPGSGDLWLDAYVTDFLTRAREQGFVVPELAMDQALSNLQNSLAYDTDVQSRGGEIAYALYVMARNRKASAGDLRYYLDTRINEFTTPISRAQIAAGLALYGDAQRAETGFSSAFRLAQGMKDGYTARSDYGSRLRDGAAMLALAAESRPEPALVPQMTQLVASIRGSTRYMSTQDEAWMLLAARALSQTSQELRLTVDGAAHAGAFSRRIPGADLLDMPLTVANAGAEPVDAVITTIAAPQQPLPAGGEGFTIERTYYTLDGEEANVSEARQNERYVVVLNVTESNKWPSRVLVSDLLPAGFEIDNPRLVNSADISNFDWLGETSAVHTEFRDDRFIAAFDRSSGSDRSFRLAYVVRAVTPGVYTHPAASVEDMYRPQLNARTATGFMEVLGQQ</sequence>
<dbReference type="InterPro" id="IPR041462">
    <property type="entry name" value="Bact_A2M_MG6"/>
</dbReference>
<dbReference type="OrthoDB" id="9767116at2"/>
<dbReference type="GO" id="GO:0004866">
    <property type="term" value="F:endopeptidase inhibitor activity"/>
    <property type="evidence" value="ECO:0007669"/>
    <property type="project" value="InterPro"/>
</dbReference>
<dbReference type="InterPro" id="IPR002890">
    <property type="entry name" value="MG2"/>
</dbReference>
<dbReference type="GO" id="GO:0006508">
    <property type="term" value="P:proteolysis"/>
    <property type="evidence" value="ECO:0007669"/>
    <property type="project" value="InterPro"/>
</dbReference>
<dbReference type="PIRSF" id="PIRSF038980">
    <property type="entry name" value="A2M_bac"/>
    <property type="match status" value="1"/>
</dbReference>
<dbReference type="Gene3D" id="1.25.40.10">
    <property type="entry name" value="Tetratricopeptide repeat domain"/>
    <property type="match status" value="1"/>
</dbReference>
<dbReference type="Proteomes" id="UP000007374">
    <property type="component" value="Unassembled WGS sequence"/>
</dbReference>
<dbReference type="Pfam" id="PF07703">
    <property type="entry name" value="A2M_BRD"/>
    <property type="match status" value="1"/>
</dbReference>
<feature type="chain" id="PRO_5003862654" evidence="5">
    <location>
        <begin position="24"/>
        <end position="1821"/>
    </location>
</feature>
<dbReference type="GO" id="GO:0005615">
    <property type="term" value="C:extracellular space"/>
    <property type="evidence" value="ECO:0007669"/>
    <property type="project" value="InterPro"/>
</dbReference>
<keyword evidence="2 5" id="KW-0732">Signal</keyword>
<protein>
    <submittedName>
        <fullName evidence="7">Alpha-2-macroglobulin-like protein</fullName>
    </submittedName>
</protein>
<keyword evidence="8" id="KW-1185">Reference proteome</keyword>
<dbReference type="EMBL" id="AMSI01000008">
    <property type="protein sequence ID" value="EKF41926.1"/>
    <property type="molecule type" value="Genomic_DNA"/>
</dbReference>
<dbReference type="STRING" id="721133.SAMN05216176_104194"/>
<dbReference type="InterPro" id="IPR000177">
    <property type="entry name" value="Apple"/>
</dbReference>
<evidence type="ECO:0000313" key="8">
    <source>
        <dbReference type="Proteomes" id="UP000007374"/>
    </source>
</evidence>
<dbReference type="Pfam" id="PF17973">
    <property type="entry name" value="bMG10"/>
    <property type="match status" value="1"/>
</dbReference>
<keyword evidence="3" id="KW-0677">Repeat</keyword>
<dbReference type="InterPro" id="IPR011625">
    <property type="entry name" value="A2M_N_BRD"/>
</dbReference>
<feature type="domain" description="Apple" evidence="6">
    <location>
        <begin position="23"/>
        <end position="91"/>
    </location>
</feature>
<dbReference type="Gene3D" id="3.50.4.10">
    <property type="entry name" value="Hepatocyte Growth Factor"/>
    <property type="match status" value="1"/>
</dbReference>
<gene>
    <name evidence="7" type="ORF">NA8A_12675</name>
</gene>
<dbReference type="PATRIC" id="fig|1231190.3.peg.2632"/>
<dbReference type="SUPFAM" id="SSF48452">
    <property type="entry name" value="TPR-like"/>
    <property type="match status" value="1"/>
</dbReference>
<dbReference type="SMART" id="SM00223">
    <property type="entry name" value="APPLE"/>
    <property type="match status" value="1"/>
</dbReference>
<dbReference type="InterPro" id="IPR011990">
    <property type="entry name" value="TPR-like_helical_dom_sf"/>
</dbReference>
<feature type="signal peptide" evidence="5">
    <location>
        <begin position="1"/>
        <end position="23"/>
    </location>
</feature>
<dbReference type="Gene3D" id="2.60.40.1930">
    <property type="match status" value="1"/>
</dbReference>
<dbReference type="SMART" id="SM01419">
    <property type="entry name" value="Thiol-ester_cl"/>
    <property type="match status" value="1"/>
</dbReference>
<dbReference type="PROSITE" id="PS50948">
    <property type="entry name" value="PAN"/>
    <property type="match status" value="1"/>
</dbReference>
<dbReference type="Pfam" id="PF01835">
    <property type="entry name" value="MG2"/>
    <property type="match status" value="1"/>
</dbReference>
<dbReference type="InterPro" id="IPR021868">
    <property type="entry name" value="Alpha_2_Macroglob_MG3"/>
</dbReference>
<comment type="caution">
    <text evidence="7">The sequence shown here is derived from an EMBL/GenBank/DDBJ whole genome shotgun (WGS) entry which is preliminary data.</text>
</comment>
<dbReference type="PANTHER" id="PTHR40094">
    <property type="entry name" value="ALPHA-2-MACROGLOBULIN HOMOLOG"/>
    <property type="match status" value="1"/>
</dbReference>
<evidence type="ECO:0000256" key="5">
    <source>
        <dbReference type="SAM" id="SignalP"/>
    </source>
</evidence>
<dbReference type="InterPro" id="IPR049120">
    <property type="entry name" value="A2M_bMG2"/>
</dbReference>
<dbReference type="Pfam" id="PF07678">
    <property type="entry name" value="TED_complement"/>
    <property type="match status" value="1"/>
</dbReference>
<dbReference type="CDD" id="cd01100">
    <property type="entry name" value="APPLE_Factor_XI_like"/>
    <property type="match status" value="1"/>
</dbReference>
<name>K2P3G0_9HYPH</name>
<dbReference type="PANTHER" id="PTHR40094:SF1">
    <property type="entry name" value="UBIQUITIN DOMAIN-CONTAINING PROTEIN"/>
    <property type="match status" value="1"/>
</dbReference>
<comment type="similarity">
    <text evidence="1">Belongs to the protease inhibitor I39 (alpha-2-macroglobulin) family. Bacterial alpha-2-macroglobulin subfamily.</text>
</comment>
<dbReference type="InterPro" id="IPR051802">
    <property type="entry name" value="YfhM-like"/>
</dbReference>
<organism evidence="7 8">
    <name type="scientific">Nitratireductor indicus C115</name>
    <dbReference type="NCBI Taxonomy" id="1231190"/>
    <lineage>
        <taxon>Bacteria</taxon>
        <taxon>Pseudomonadati</taxon>
        <taxon>Pseudomonadota</taxon>
        <taxon>Alphaproteobacteria</taxon>
        <taxon>Hyphomicrobiales</taxon>
        <taxon>Phyllobacteriaceae</taxon>
        <taxon>Nitratireductor</taxon>
    </lineage>
</organism>
<dbReference type="Pfam" id="PF11974">
    <property type="entry name" value="bMG3"/>
    <property type="match status" value="1"/>
</dbReference>
<evidence type="ECO:0000256" key="4">
    <source>
        <dbReference type="ARBA" id="ARBA00023157"/>
    </source>
</evidence>
<dbReference type="SMART" id="SM01360">
    <property type="entry name" value="A2M"/>
    <property type="match status" value="1"/>
</dbReference>
<dbReference type="Pfam" id="PF21142">
    <property type="entry name" value="A2M_bMG2"/>
    <property type="match status" value="1"/>
</dbReference>
<dbReference type="InterPro" id="IPR008930">
    <property type="entry name" value="Terpenoid_cyclase/PrenylTrfase"/>
</dbReference>